<dbReference type="Proteomes" id="UP001201163">
    <property type="component" value="Unassembled WGS sequence"/>
</dbReference>
<feature type="chain" id="PRO_5042311475" description="Carboxylic ester hydrolase" evidence="3">
    <location>
        <begin position="25"/>
        <end position="526"/>
    </location>
</feature>
<name>A0AAD4L5D6_9AGAM</name>
<dbReference type="AlphaFoldDB" id="A0AAD4L5D6"/>
<evidence type="ECO:0000313" key="6">
    <source>
        <dbReference type="EMBL" id="KAH8995040.1"/>
    </source>
</evidence>
<comment type="similarity">
    <text evidence="1 3">Belongs to the type-B carboxylesterase/lipase family.</text>
</comment>
<gene>
    <name evidence="6" type="ORF">EDB92DRAFT_1849037</name>
    <name evidence="5" type="ORF">EDB92DRAFT_1899389</name>
</gene>
<evidence type="ECO:0000313" key="7">
    <source>
        <dbReference type="Proteomes" id="UP001201163"/>
    </source>
</evidence>
<feature type="signal peptide" evidence="3">
    <location>
        <begin position="1"/>
        <end position="24"/>
    </location>
</feature>
<feature type="domain" description="Carboxylesterase type B" evidence="4">
    <location>
        <begin position="18"/>
        <end position="500"/>
    </location>
</feature>
<dbReference type="Pfam" id="PF00135">
    <property type="entry name" value="COesterase"/>
    <property type="match status" value="1"/>
</dbReference>
<dbReference type="InterPro" id="IPR050309">
    <property type="entry name" value="Type-B_Carboxylest/Lipase"/>
</dbReference>
<dbReference type="SUPFAM" id="SSF53474">
    <property type="entry name" value="alpha/beta-Hydrolases"/>
    <property type="match status" value="1"/>
</dbReference>
<dbReference type="PROSITE" id="PS00941">
    <property type="entry name" value="CARBOXYLESTERASE_B_2"/>
    <property type="match status" value="1"/>
</dbReference>
<dbReference type="EMBL" id="JAKELL010000127">
    <property type="protein sequence ID" value="KAH8980902.1"/>
    <property type="molecule type" value="Genomic_DNA"/>
</dbReference>
<evidence type="ECO:0000313" key="5">
    <source>
        <dbReference type="EMBL" id="KAH8980902.1"/>
    </source>
</evidence>
<dbReference type="Gene3D" id="3.40.50.1820">
    <property type="entry name" value="alpha/beta hydrolase"/>
    <property type="match status" value="1"/>
</dbReference>
<accession>A0AAD4L5D6</accession>
<organism evidence="5 7">
    <name type="scientific">Lactarius akahatsu</name>
    <dbReference type="NCBI Taxonomy" id="416441"/>
    <lineage>
        <taxon>Eukaryota</taxon>
        <taxon>Fungi</taxon>
        <taxon>Dikarya</taxon>
        <taxon>Basidiomycota</taxon>
        <taxon>Agaricomycotina</taxon>
        <taxon>Agaricomycetes</taxon>
        <taxon>Russulales</taxon>
        <taxon>Russulaceae</taxon>
        <taxon>Lactarius</taxon>
    </lineage>
</organism>
<dbReference type="InterPro" id="IPR002018">
    <property type="entry name" value="CarbesteraseB"/>
</dbReference>
<comment type="caution">
    <text evidence="5">The sequence shown here is derived from an EMBL/GenBank/DDBJ whole genome shotgun (WGS) entry which is preliminary data.</text>
</comment>
<dbReference type="InterPro" id="IPR029058">
    <property type="entry name" value="AB_hydrolase_fold"/>
</dbReference>
<dbReference type="PROSITE" id="PS00122">
    <property type="entry name" value="CARBOXYLESTERASE_B_1"/>
    <property type="match status" value="1"/>
</dbReference>
<proteinExistence type="inferred from homology"/>
<evidence type="ECO:0000256" key="3">
    <source>
        <dbReference type="RuleBase" id="RU361235"/>
    </source>
</evidence>
<keyword evidence="3" id="KW-0732">Signal</keyword>
<evidence type="ECO:0000256" key="2">
    <source>
        <dbReference type="ARBA" id="ARBA00022801"/>
    </source>
</evidence>
<dbReference type="EC" id="3.1.1.-" evidence="3"/>
<dbReference type="InterPro" id="IPR019819">
    <property type="entry name" value="Carboxylesterase_B_CS"/>
</dbReference>
<dbReference type="InterPro" id="IPR019826">
    <property type="entry name" value="Carboxylesterase_B_AS"/>
</dbReference>
<sequence>MVFLDLLKIFSLVASPLLIKLSSGTFRGFTVNGTDRWLGIPYAEPPVGPLRFKAPLAISRPAPDIQDALHLSDACPQPTTTMTVREDCLYLNVWRPHQTSSTARLPVIVWIHGGAYITGSASDPAFDGTRIVTRSVAIKKPIILVTINYRLNTFGFLASSYVPLRDLNNGLQDQRVALEFVRDNVAKFGGDPEKVTIWGQSAGAGSVEAHILYLASQSLFRAAIMDSPTGPFKNSPPPSTYDKPGRPFDALLKATGCPAGPVAFSCLQEVPSVTLINTSNYLITSSLNHQLWQPTIAPGSFASVRASVKIASRDFLRVPVIVGTNLNEGTSFSTTLFGLGSSGRVEDAAFEKFVRASQIDESKITPDTLDDILELYPADTKQLPFSTGDSLFDRAAAWYGDNMFLSARRRFTAAAAKRQPVFSYLFTEFVPDDSPKLGVFHASELRLLFGPIPASNVEINFANTMLDYFITFVNDLNPGSSWPQHRPDSSLILQLQRNNITAISDDFRLNFTKFLNRKELLDEWEK</sequence>
<dbReference type="GO" id="GO:0016787">
    <property type="term" value="F:hydrolase activity"/>
    <property type="evidence" value="ECO:0007669"/>
    <property type="project" value="UniProtKB-KW"/>
</dbReference>
<reference evidence="5" key="1">
    <citation type="submission" date="2022-01" db="EMBL/GenBank/DDBJ databases">
        <title>Comparative genomics reveals a dynamic genome evolution in the ectomycorrhizal milk-cap (Lactarius) mushrooms.</title>
        <authorList>
            <consortium name="DOE Joint Genome Institute"/>
            <person name="Lebreton A."/>
            <person name="Tang N."/>
            <person name="Kuo A."/>
            <person name="LaButti K."/>
            <person name="Drula E."/>
            <person name="Barry K."/>
            <person name="Clum A."/>
            <person name="Lipzen A."/>
            <person name="Mousain D."/>
            <person name="Ng V."/>
            <person name="Wang R."/>
            <person name="Wang X."/>
            <person name="Dai Y."/>
            <person name="Henrissat B."/>
            <person name="Grigoriev I.V."/>
            <person name="Guerin-Laguette A."/>
            <person name="Yu F."/>
            <person name="Martin F.M."/>
        </authorList>
    </citation>
    <scope>NUCLEOTIDE SEQUENCE</scope>
    <source>
        <strain evidence="5">QP</strain>
    </source>
</reference>
<dbReference type="EMBL" id="JAKELL010000013">
    <property type="protein sequence ID" value="KAH8995040.1"/>
    <property type="molecule type" value="Genomic_DNA"/>
</dbReference>
<evidence type="ECO:0000259" key="4">
    <source>
        <dbReference type="Pfam" id="PF00135"/>
    </source>
</evidence>
<keyword evidence="2 3" id="KW-0378">Hydrolase</keyword>
<dbReference type="PANTHER" id="PTHR11559">
    <property type="entry name" value="CARBOXYLESTERASE"/>
    <property type="match status" value="1"/>
</dbReference>
<evidence type="ECO:0000256" key="1">
    <source>
        <dbReference type="ARBA" id="ARBA00005964"/>
    </source>
</evidence>
<keyword evidence="7" id="KW-1185">Reference proteome</keyword>
<protein>
    <recommendedName>
        <fullName evidence="3">Carboxylic ester hydrolase</fullName>
        <ecNumber evidence="3">3.1.1.-</ecNumber>
    </recommendedName>
</protein>